<evidence type="ECO:0008006" key="5">
    <source>
        <dbReference type="Google" id="ProtNLM"/>
    </source>
</evidence>
<comment type="caution">
    <text evidence="2">The sequence shown here is derived from an EMBL/GenBank/DDBJ whole genome shotgun (WGS) entry which is preliminary data.</text>
</comment>
<protein>
    <recommendedName>
        <fullName evidence="5">Transmembrane protein</fullName>
    </recommendedName>
</protein>
<dbReference type="EMBL" id="CATOUU010000931">
    <property type="protein sequence ID" value="CAI9960586.1"/>
    <property type="molecule type" value="Genomic_DNA"/>
</dbReference>
<feature type="transmembrane region" description="Helical" evidence="1">
    <location>
        <begin position="271"/>
        <end position="290"/>
    </location>
</feature>
<reference evidence="3 4" key="2">
    <citation type="submission" date="2024-07" db="EMBL/GenBank/DDBJ databases">
        <authorList>
            <person name="Akdeniz Z."/>
        </authorList>
    </citation>
    <scope>NUCLEOTIDE SEQUENCE [LARGE SCALE GENOMIC DNA]</scope>
</reference>
<proteinExistence type="predicted"/>
<dbReference type="AlphaFoldDB" id="A0AA86QJH5"/>
<evidence type="ECO:0000313" key="4">
    <source>
        <dbReference type="Proteomes" id="UP001642409"/>
    </source>
</evidence>
<organism evidence="2">
    <name type="scientific">Hexamita inflata</name>
    <dbReference type="NCBI Taxonomy" id="28002"/>
    <lineage>
        <taxon>Eukaryota</taxon>
        <taxon>Metamonada</taxon>
        <taxon>Diplomonadida</taxon>
        <taxon>Hexamitidae</taxon>
        <taxon>Hexamitinae</taxon>
        <taxon>Hexamita</taxon>
    </lineage>
</organism>
<sequence length="536" mass="62727">MYALGLEQNCIQLSKIYSQVDAEMHQFGYIMSFSFTQDLKYKMYNSFLNAFKQNSFTVSLDNVYKDNINIQQRVYLQACTHVQQMIRGAWQSIAAFAHNNIIQISDEMKNSKYFAPIQYILSYDQDVLKDQLDSGKSPTNTQMSPSEYGGIQIINGLIYFANKTATFAQTILNSYNLRESSINLIYHSFIQLDLHFEDQYNRTKVYFNKHYKSDLVRQIYITTLMLLSGLFIYYQFKQYMDYVNFEAIHIKEDAHALRFVKQKLYLSKFRLLIAIGEAVVLIILFILSVGSQQLNRQVNNIKINYENSILQLNNALGAFSCSNNVSCIYLQTSKQYLEEAIYNLNRDNSDYQQLQESSYFQLMQNAALRQSYNIQNKNENSLNYITSLFSSSILDKFLIIPKNNTQTESSQYIQQLTSNNSTQKTIFLRYNNILYTLQDYSSFDNKTQYYLIQKTLQVHQEFIKKCQDFIEAQNSKIYHLSLSITIPLVILVALFETMAMIQAGSVTHYMHFITKLIKRIHREEFDKFPPQIVISL</sequence>
<reference evidence="2" key="1">
    <citation type="submission" date="2023-06" db="EMBL/GenBank/DDBJ databases">
        <authorList>
            <person name="Kurt Z."/>
        </authorList>
    </citation>
    <scope>NUCLEOTIDE SEQUENCE</scope>
</reference>
<keyword evidence="1" id="KW-0812">Transmembrane</keyword>
<dbReference type="Proteomes" id="UP001642409">
    <property type="component" value="Unassembled WGS sequence"/>
</dbReference>
<gene>
    <name evidence="2" type="ORF">HINF_LOCUS48231</name>
    <name evidence="3" type="ORF">HINF_LOCUS7967</name>
</gene>
<feature type="transmembrane region" description="Helical" evidence="1">
    <location>
        <begin position="219"/>
        <end position="236"/>
    </location>
</feature>
<keyword evidence="4" id="KW-1185">Reference proteome</keyword>
<evidence type="ECO:0000313" key="2">
    <source>
        <dbReference type="EMBL" id="CAI9960586.1"/>
    </source>
</evidence>
<feature type="transmembrane region" description="Helical" evidence="1">
    <location>
        <begin position="477"/>
        <end position="495"/>
    </location>
</feature>
<name>A0AA86QJH5_9EUKA</name>
<accession>A0AA86QJH5</accession>
<keyword evidence="1" id="KW-1133">Transmembrane helix</keyword>
<evidence type="ECO:0000256" key="1">
    <source>
        <dbReference type="SAM" id="Phobius"/>
    </source>
</evidence>
<keyword evidence="1" id="KW-0472">Membrane</keyword>
<evidence type="ECO:0000313" key="3">
    <source>
        <dbReference type="EMBL" id="CAL5984141.1"/>
    </source>
</evidence>
<dbReference type="EMBL" id="CAXDID020000016">
    <property type="protein sequence ID" value="CAL5984141.1"/>
    <property type="molecule type" value="Genomic_DNA"/>
</dbReference>